<reference evidence="2" key="1">
    <citation type="journal article" date="2014" name="Science">
        <title>The coffee genome provides insight into the convergent evolution of caffeine biosynthesis.</title>
        <authorList>
            <person name="Denoeud F."/>
            <person name="Carretero-Paulet L."/>
            <person name="Dereeper A."/>
            <person name="Droc G."/>
            <person name="Guyot R."/>
            <person name="Pietrella M."/>
            <person name="Zheng C."/>
            <person name="Alberti A."/>
            <person name="Anthony F."/>
            <person name="Aprea G."/>
            <person name="Aury J.M."/>
            <person name="Bento P."/>
            <person name="Bernard M."/>
            <person name="Bocs S."/>
            <person name="Campa C."/>
            <person name="Cenci A."/>
            <person name="Combes M.C."/>
            <person name="Crouzillat D."/>
            <person name="Da Silva C."/>
            <person name="Daddiego L."/>
            <person name="De Bellis F."/>
            <person name="Dussert S."/>
            <person name="Garsmeur O."/>
            <person name="Gayraud T."/>
            <person name="Guignon V."/>
            <person name="Jahn K."/>
            <person name="Jamilloux V."/>
            <person name="Joet T."/>
            <person name="Labadie K."/>
            <person name="Lan T."/>
            <person name="Leclercq J."/>
            <person name="Lepelley M."/>
            <person name="Leroy T."/>
            <person name="Li L.T."/>
            <person name="Librado P."/>
            <person name="Lopez L."/>
            <person name="Munoz A."/>
            <person name="Noel B."/>
            <person name="Pallavicini A."/>
            <person name="Perrotta G."/>
            <person name="Poncet V."/>
            <person name="Pot D."/>
            <person name="Priyono X."/>
            <person name="Rigoreau M."/>
            <person name="Rouard M."/>
            <person name="Rozas J."/>
            <person name="Tranchant-Dubreuil C."/>
            <person name="VanBuren R."/>
            <person name="Zhang Q."/>
            <person name="Andrade A.C."/>
            <person name="Argout X."/>
            <person name="Bertrand B."/>
            <person name="de Kochko A."/>
            <person name="Graziosi G."/>
            <person name="Henry R.J."/>
            <person name="Jayarama X."/>
            <person name="Ming R."/>
            <person name="Nagai C."/>
            <person name="Rounsley S."/>
            <person name="Sankoff D."/>
            <person name="Giuliano G."/>
            <person name="Albert V.A."/>
            <person name="Wincker P."/>
            <person name="Lashermes P."/>
        </authorList>
    </citation>
    <scope>NUCLEOTIDE SEQUENCE [LARGE SCALE GENOMIC DNA]</scope>
    <source>
        <strain evidence="2">cv. DH200-94</strain>
    </source>
</reference>
<dbReference type="PANTHER" id="PTHR35506:SF1">
    <property type="entry name" value="OS02G0135600 PROTEIN"/>
    <property type="match status" value="1"/>
</dbReference>
<dbReference type="PROSITE" id="PS51257">
    <property type="entry name" value="PROKAR_LIPOPROTEIN"/>
    <property type="match status" value="1"/>
</dbReference>
<dbReference type="AlphaFoldDB" id="A0A068UJ80"/>
<proteinExistence type="predicted"/>
<protein>
    <submittedName>
        <fullName evidence="1">Uncharacterized protein</fullName>
    </submittedName>
</protein>
<keyword evidence="2" id="KW-1185">Reference proteome</keyword>
<evidence type="ECO:0000313" key="1">
    <source>
        <dbReference type="EMBL" id="CDP08254.1"/>
    </source>
</evidence>
<dbReference type="STRING" id="49390.A0A068UJ80"/>
<dbReference type="Gramene" id="CDP08254">
    <property type="protein sequence ID" value="CDP08254"/>
    <property type="gene ID" value="GSCOC_T00027024001"/>
</dbReference>
<dbReference type="Proteomes" id="UP000295252">
    <property type="component" value="Chromosome X"/>
</dbReference>
<evidence type="ECO:0000313" key="2">
    <source>
        <dbReference type="Proteomes" id="UP000295252"/>
    </source>
</evidence>
<dbReference type="InParanoid" id="A0A068UJ80"/>
<dbReference type="OrthoDB" id="1891406at2759"/>
<organism evidence="1 2">
    <name type="scientific">Coffea canephora</name>
    <name type="common">Robusta coffee</name>
    <dbReference type="NCBI Taxonomy" id="49390"/>
    <lineage>
        <taxon>Eukaryota</taxon>
        <taxon>Viridiplantae</taxon>
        <taxon>Streptophyta</taxon>
        <taxon>Embryophyta</taxon>
        <taxon>Tracheophyta</taxon>
        <taxon>Spermatophyta</taxon>
        <taxon>Magnoliopsida</taxon>
        <taxon>eudicotyledons</taxon>
        <taxon>Gunneridae</taxon>
        <taxon>Pentapetalae</taxon>
        <taxon>asterids</taxon>
        <taxon>lamiids</taxon>
        <taxon>Gentianales</taxon>
        <taxon>Rubiaceae</taxon>
        <taxon>Ixoroideae</taxon>
        <taxon>Gardenieae complex</taxon>
        <taxon>Bertiereae - Coffeeae clade</taxon>
        <taxon>Coffeeae</taxon>
        <taxon>Coffea</taxon>
    </lineage>
</organism>
<dbReference type="EMBL" id="HG739115">
    <property type="protein sequence ID" value="CDP08254.1"/>
    <property type="molecule type" value="Genomic_DNA"/>
</dbReference>
<dbReference type="OMA" id="IRHHHPM"/>
<accession>A0A068UJ80</accession>
<dbReference type="PANTHER" id="PTHR35506">
    <property type="entry name" value="OS02G0135600 PROTEIN"/>
    <property type="match status" value="1"/>
</dbReference>
<name>A0A068UJ80_COFCA</name>
<dbReference type="PhylomeDB" id="A0A068UJ80"/>
<sequence>MADKPSRALVLYGDGLASFISPSHTHLHSLASLACCGFLTLPHSPPLPSENVDSRIIRGFAELVDSSEAYNKGNLKESLEAESPIPSISERFMGMKAAVITNNLNLQCFGSKLGLTILQSNEVIDSGLSLADSSIVASQLLKLLGFEGGKALETSQFDLLFVHMGAGEEPNGLLDLEHVNDLIGALLHIAKPGNEISSRLHLSVILSYGTFIDENPNLSFSVAKHDSNSELSVLFPRQSYTVKGGKLRENVRHLYPMLIAQWQNAVTRKDVVETYSFSDFKEHGGYLVIPADRFLHEVAFKLWKAPKYGA</sequence>
<dbReference type="FunCoup" id="A0A068UJ80">
    <property type="interactions" value="1572"/>
</dbReference>
<gene>
    <name evidence="1" type="ORF">GSCOC_T00027024001</name>
</gene>